<dbReference type="PANTHER" id="PTHR12176">
    <property type="entry name" value="SAM-DEPENDENT METHYLTRANSFERASE SUPERFAMILY PROTEIN"/>
    <property type="match status" value="1"/>
</dbReference>
<evidence type="ECO:0008006" key="8">
    <source>
        <dbReference type="Google" id="ProtNLM"/>
    </source>
</evidence>
<dbReference type="InterPro" id="IPR051419">
    <property type="entry name" value="Lys/N-term_MeTrsfase_sf"/>
</dbReference>
<feature type="transmembrane region" description="Helical" evidence="5">
    <location>
        <begin position="199"/>
        <end position="222"/>
    </location>
</feature>
<dbReference type="Pfam" id="PF01564">
    <property type="entry name" value="Spermine_synth"/>
    <property type="match status" value="1"/>
</dbReference>
<dbReference type="eggNOG" id="ENOG502QTVA">
    <property type="taxonomic scope" value="Eukaryota"/>
</dbReference>
<accession>R7YUW2</accession>
<keyword evidence="5" id="KW-0472">Membrane</keyword>
<keyword evidence="3" id="KW-0808">Transferase</keyword>
<dbReference type="HOGENOM" id="CLU_017511_2_0_1"/>
<dbReference type="RefSeq" id="XP_007780935.1">
    <property type="nucleotide sequence ID" value="XM_007782745.1"/>
</dbReference>
<reference evidence="7" key="1">
    <citation type="submission" date="2012-06" db="EMBL/GenBank/DDBJ databases">
        <title>The genome sequence of Coniosporium apollinis CBS 100218.</title>
        <authorList>
            <consortium name="The Broad Institute Genome Sequencing Platform"/>
            <person name="Cuomo C."/>
            <person name="Gorbushina A."/>
            <person name="Noack S."/>
            <person name="Walker B."/>
            <person name="Young S.K."/>
            <person name="Zeng Q."/>
            <person name="Gargeya S."/>
            <person name="Fitzgerald M."/>
            <person name="Haas B."/>
            <person name="Abouelleil A."/>
            <person name="Alvarado L."/>
            <person name="Arachchi H.M."/>
            <person name="Berlin A.M."/>
            <person name="Chapman S.B."/>
            <person name="Goldberg J."/>
            <person name="Griggs A."/>
            <person name="Gujja S."/>
            <person name="Hansen M."/>
            <person name="Howarth C."/>
            <person name="Imamovic A."/>
            <person name="Larimer J."/>
            <person name="McCowan C."/>
            <person name="Montmayeur A."/>
            <person name="Murphy C."/>
            <person name="Neiman D."/>
            <person name="Pearson M."/>
            <person name="Priest M."/>
            <person name="Roberts A."/>
            <person name="Saif S."/>
            <person name="Shea T."/>
            <person name="Sisk P."/>
            <person name="Sykes S."/>
            <person name="Wortman J."/>
            <person name="Nusbaum C."/>
            <person name="Birren B."/>
        </authorList>
    </citation>
    <scope>NUCLEOTIDE SEQUENCE [LARGE SCALE GENOMIC DNA]</scope>
    <source>
        <strain evidence="7">CBS 100218</strain>
    </source>
</reference>
<comment type="similarity">
    <text evidence="1">Belongs to the methyltransferase superfamily.</text>
</comment>
<dbReference type="EMBL" id="JH767575">
    <property type="protein sequence ID" value="EON65618.1"/>
    <property type="molecule type" value="Genomic_DNA"/>
</dbReference>
<protein>
    <recommendedName>
        <fullName evidence="8">PABS domain-containing protein</fullName>
    </recommendedName>
</protein>
<dbReference type="InterPro" id="IPR029063">
    <property type="entry name" value="SAM-dependent_MTases_sf"/>
</dbReference>
<dbReference type="PANTHER" id="PTHR12176:SF59">
    <property type="entry name" value="METHYLTRANSFERASE DOMAIN-CONTAINING PROTEIN-RELATED"/>
    <property type="match status" value="1"/>
</dbReference>
<keyword evidence="5" id="KW-1133">Transmembrane helix</keyword>
<gene>
    <name evidence="6" type="ORF">W97_04857</name>
</gene>
<dbReference type="GeneID" id="19902168"/>
<name>R7YUW2_CONA1</name>
<feature type="region of interest" description="Disordered" evidence="4">
    <location>
        <begin position="1"/>
        <end position="26"/>
    </location>
</feature>
<dbReference type="Proteomes" id="UP000016924">
    <property type="component" value="Unassembled WGS sequence"/>
</dbReference>
<dbReference type="AlphaFoldDB" id="R7YUW2"/>
<evidence type="ECO:0000256" key="3">
    <source>
        <dbReference type="ARBA" id="ARBA00022679"/>
    </source>
</evidence>
<sequence length="569" mass="62802">MPPKTPRKPVTASAARPRSKKLNGHSGPLKLLPKVIAMLSLAALSSSVSQLNLSPVYGVIPSYLYHQKAITATAFIAFMGRSALNIYLPKNVEKYIPVLAFWIPNIQHVLFKFSGQLGPTYGPILTEALTFVPLLGLVFYTVSSMLDSLDLSELNPVIADMLPPVGSYFMFSIVEKTISSSISQWMGSTDLLTRSGLNFLIAAGFAALSPSLLLLLAAPALYHTIAFNPHQFPDRTIPTLNSALQPHNFTLLARHESLTGYVSVLESSSSHFRVLRCDHSLLGGEWLVTPQRQQHGQRVPESIYQVFTMLEGVRLLETGDNRPESEKSALVIGLGVGTAPKALIERGINTTVVELDPIVHEYAMSYFGLPANHTAAIEDAVPFVERTSAKTPGAFDVIIHDVFTGGAEPASLFTLEFLERLKALLSEKGAIAINYAGDLALPSTRLVLNTIYTAFPNCRLFRDSPPNPAVPTDFINMVLYCVKNDEGKGKEAVRFRKPTEQDFGKSLAKRQHLVPKVELEIDFVFDPDEKKDLLKKGNTHELERHHADSARSHWKIMRTVLPDAVWENW</sequence>
<keyword evidence="5" id="KW-0812">Transmembrane</keyword>
<evidence type="ECO:0000256" key="2">
    <source>
        <dbReference type="ARBA" id="ARBA00022603"/>
    </source>
</evidence>
<dbReference type="Gene3D" id="3.40.50.150">
    <property type="entry name" value="Vaccinia Virus protein VP39"/>
    <property type="match status" value="1"/>
</dbReference>
<dbReference type="NCBIfam" id="NF037959">
    <property type="entry name" value="MFS_SpdSyn"/>
    <property type="match status" value="1"/>
</dbReference>
<evidence type="ECO:0000313" key="7">
    <source>
        <dbReference type="Proteomes" id="UP000016924"/>
    </source>
</evidence>
<evidence type="ECO:0000256" key="1">
    <source>
        <dbReference type="ARBA" id="ARBA00008361"/>
    </source>
</evidence>
<keyword evidence="7" id="KW-1185">Reference proteome</keyword>
<dbReference type="GO" id="GO:0008168">
    <property type="term" value="F:methyltransferase activity"/>
    <property type="evidence" value="ECO:0007669"/>
    <property type="project" value="UniProtKB-KW"/>
</dbReference>
<dbReference type="OMA" id="CFIGWAG"/>
<keyword evidence="2" id="KW-0489">Methyltransferase</keyword>
<proteinExistence type="inferred from homology"/>
<dbReference type="SUPFAM" id="SSF53335">
    <property type="entry name" value="S-adenosyl-L-methionine-dependent methyltransferases"/>
    <property type="match status" value="1"/>
</dbReference>
<evidence type="ECO:0000313" key="6">
    <source>
        <dbReference type="EMBL" id="EON65618.1"/>
    </source>
</evidence>
<evidence type="ECO:0000256" key="4">
    <source>
        <dbReference type="SAM" id="MobiDB-lite"/>
    </source>
</evidence>
<evidence type="ECO:0000256" key="5">
    <source>
        <dbReference type="SAM" id="Phobius"/>
    </source>
</evidence>
<dbReference type="GO" id="GO:0032259">
    <property type="term" value="P:methylation"/>
    <property type="evidence" value="ECO:0007669"/>
    <property type="project" value="UniProtKB-KW"/>
</dbReference>
<dbReference type="OrthoDB" id="2016285at2759"/>
<organism evidence="6 7">
    <name type="scientific">Coniosporium apollinis (strain CBS 100218)</name>
    <name type="common">Rock-inhabiting black yeast</name>
    <dbReference type="NCBI Taxonomy" id="1168221"/>
    <lineage>
        <taxon>Eukaryota</taxon>
        <taxon>Fungi</taxon>
        <taxon>Dikarya</taxon>
        <taxon>Ascomycota</taxon>
        <taxon>Pezizomycotina</taxon>
        <taxon>Dothideomycetes</taxon>
        <taxon>Dothideomycetes incertae sedis</taxon>
        <taxon>Coniosporium</taxon>
    </lineage>
</organism>
<feature type="transmembrane region" description="Helical" evidence="5">
    <location>
        <begin position="121"/>
        <end position="142"/>
    </location>
</feature>